<dbReference type="EMBL" id="GGEC01032513">
    <property type="protein sequence ID" value="MBX12997.1"/>
    <property type="molecule type" value="Transcribed_RNA"/>
</dbReference>
<protein>
    <submittedName>
        <fullName evidence="2">Magnesium-protoporphyrin IX monomethyl ester oxidative cyclase</fullName>
    </submittedName>
</protein>
<organism evidence="2">
    <name type="scientific">Rhizophora mucronata</name>
    <name type="common">Asiatic mangrove</name>
    <dbReference type="NCBI Taxonomy" id="61149"/>
    <lineage>
        <taxon>Eukaryota</taxon>
        <taxon>Viridiplantae</taxon>
        <taxon>Streptophyta</taxon>
        <taxon>Embryophyta</taxon>
        <taxon>Tracheophyta</taxon>
        <taxon>Spermatophyta</taxon>
        <taxon>Magnoliopsida</taxon>
        <taxon>eudicotyledons</taxon>
        <taxon>Gunneridae</taxon>
        <taxon>Pentapetalae</taxon>
        <taxon>rosids</taxon>
        <taxon>fabids</taxon>
        <taxon>Malpighiales</taxon>
        <taxon>Rhizophoraceae</taxon>
        <taxon>Rhizophora</taxon>
    </lineage>
</organism>
<evidence type="ECO:0000256" key="1">
    <source>
        <dbReference type="SAM" id="MobiDB-lite"/>
    </source>
</evidence>
<sequence>MAAEIALVKPISKFSSTPKFGNPRTLSKFTTIKMSATAQPRPTHLSQVRKLGKQPSKRPFGRQDFILLILMKWRPFSTQRSTRT</sequence>
<name>A0A2P2L4U7_RHIMU</name>
<accession>A0A2P2L4U7</accession>
<dbReference type="AlphaFoldDB" id="A0A2P2L4U7"/>
<reference evidence="2" key="1">
    <citation type="submission" date="2018-02" db="EMBL/GenBank/DDBJ databases">
        <title>Rhizophora mucronata_Transcriptome.</title>
        <authorList>
            <person name="Meera S.P."/>
            <person name="Sreeshan A."/>
            <person name="Augustine A."/>
        </authorList>
    </citation>
    <scope>NUCLEOTIDE SEQUENCE</scope>
    <source>
        <tissue evidence="2">Leaf</tissue>
    </source>
</reference>
<feature type="compositionally biased region" description="Polar residues" evidence="1">
    <location>
        <begin position="37"/>
        <end position="46"/>
    </location>
</feature>
<proteinExistence type="predicted"/>
<evidence type="ECO:0000313" key="2">
    <source>
        <dbReference type="EMBL" id="MBX12997.1"/>
    </source>
</evidence>
<feature type="region of interest" description="Disordered" evidence="1">
    <location>
        <begin position="37"/>
        <end position="58"/>
    </location>
</feature>